<keyword evidence="1" id="KW-0472">Membrane</keyword>
<dbReference type="InterPro" id="IPR031578">
    <property type="entry name" value="TipE"/>
</dbReference>
<dbReference type="GO" id="GO:0005886">
    <property type="term" value="C:plasma membrane"/>
    <property type="evidence" value="ECO:0007669"/>
    <property type="project" value="TreeGrafter"/>
</dbReference>
<dbReference type="GO" id="GO:0002028">
    <property type="term" value="P:regulation of sodium ion transport"/>
    <property type="evidence" value="ECO:0007669"/>
    <property type="project" value="TreeGrafter"/>
</dbReference>
<evidence type="ECO:0000313" key="3">
    <source>
        <dbReference type="Proteomes" id="UP000595437"/>
    </source>
</evidence>
<dbReference type="PANTHER" id="PTHR12335:SF6">
    <property type="entry name" value="PROTEIN TIPE"/>
    <property type="match status" value="1"/>
</dbReference>
<reference evidence="3" key="1">
    <citation type="submission" date="2021-01" db="EMBL/GenBank/DDBJ databases">
        <title>Caligus Genome Assembly.</title>
        <authorList>
            <person name="Gallardo-Escarate C."/>
        </authorList>
    </citation>
    <scope>NUCLEOTIDE SEQUENCE [LARGE SCALE GENOMIC DNA]</scope>
</reference>
<organism evidence="2 3">
    <name type="scientific">Caligus rogercresseyi</name>
    <name type="common">Sea louse</name>
    <dbReference type="NCBI Taxonomy" id="217165"/>
    <lineage>
        <taxon>Eukaryota</taxon>
        <taxon>Metazoa</taxon>
        <taxon>Ecdysozoa</taxon>
        <taxon>Arthropoda</taxon>
        <taxon>Crustacea</taxon>
        <taxon>Multicrustacea</taxon>
        <taxon>Hexanauplia</taxon>
        <taxon>Copepoda</taxon>
        <taxon>Siphonostomatoida</taxon>
        <taxon>Caligidae</taxon>
        <taxon>Caligus</taxon>
    </lineage>
</organism>
<dbReference type="EMBL" id="CP045896">
    <property type="protein sequence ID" value="QQP50831.1"/>
    <property type="molecule type" value="Genomic_DNA"/>
</dbReference>
<evidence type="ECO:0000256" key="1">
    <source>
        <dbReference type="SAM" id="Phobius"/>
    </source>
</evidence>
<keyword evidence="1" id="KW-1133">Transmembrane helix</keyword>
<name>A0A7T8KA25_CALRO</name>
<evidence type="ECO:0000313" key="2">
    <source>
        <dbReference type="EMBL" id="QQP50831.1"/>
    </source>
</evidence>
<feature type="transmembrane region" description="Helical" evidence="1">
    <location>
        <begin position="149"/>
        <end position="173"/>
    </location>
</feature>
<keyword evidence="1" id="KW-0812">Transmembrane</keyword>
<protein>
    <submittedName>
        <fullName evidence="2">Protein tipElike</fullName>
    </submittedName>
</protein>
<dbReference type="Proteomes" id="UP000595437">
    <property type="component" value="Chromosome 7"/>
</dbReference>
<keyword evidence="3" id="KW-1185">Reference proteome</keyword>
<proteinExistence type="predicted"/>
<dbReference type="GO" id="GO:0017080">
    <property type="term" value="F:sodium channel regulator activity"/>
    <property type="evidence" value="ECO:0007669"/>
    <property type="project" value="TreeGrafter"/>
</dbReference>
<gene>
    <name evidence="2" type="ORF">FKW44_011968</name>
</gene>
<dbReference type="AlphaFoldDB" id="A0A7T8KA25"/>
<dbReference type="PANTHER" id="PTHR12335">
    <property type="entry name" value="TIPE PROTEIN TEMPERATURE-INDUCED PARALYTIC E"/>
    <property type="match status" value="1"/>
</dbReference>
<dbReference type="Pfam" id="PF16972">
    <property type="entry name" value="TipE"/>
    <property type="match status" value="2"/>
</dbReference>
<feature type="non-terminal residue" evidence="2">
    <location>
        <position position="188"/>
    </location>
</feature>
<accession>A0A7T8KA25</accession>
<dbReference type="OrthoDB" id="8175770at2759"/>
<sequence length="188" mass="21294">MQDILDHPFRPPGRRFLLPSLISHPFHRGSGLATILADFTSENVSCSVSEVAYRQGLGNCSWSSCREGCTRDVYTCFQVSVTYRDLQGAPAEGFLFVNARGCGYPPKVKCDSFYEQYEYLHRKEQTFDCYYSQRNRSIVVTEVDLPGQVLSLSLSICVPLFILFLSCVALALIQKFIRFKEDSLFVEG</sequence>